<evidence type="ECO:0000256" key="1">
    <source>
        <dbReference type="ARBA" id="ARBA00004496"/>
    </source>
</evidence>
<evidence type="ECO:0000256" key="7">
    <source>
        <dbReference type="ARBA" id="ARBA00022769"/>
    </source>
</evidence>
<feature type="zinc finger region" description="C4-type" evidence="17">
    <location>
        <begin position="252"/>
        <end position="279"/>
    </location>
</feature>
<feature type="domain" description="ABC transporter" evidence="19">
    <location>
        <begin position="599"/>
        <end position="937"/>
    </location>
</feature>
<dbReference type="SUPFAM" id="SSF52540">
    <property type="entry name" value="P-loop containing nucleoside triphosphate hydrolases"/>
    <property type="match status" value="2"/>
</dbReference>
<dbReference type="InterPro" id="IPR041552">
    <property type="entry name" value="UvrA_DNA-bd"/>
</dbReference>
<sequence length="993" mass="108557">MGADAIVIKGARQHNLKNIDLTIPRDRLVVLTGVSGSGKSSLAFDTIYAEGQRRYVESLSAYARQFLGQMDKPDVDFIEGLSPAISIDQKTTSQNPRSTVATVTEIYDYLRLLFARIGRPHCPRCGEPIAQQTVEQIVDQVMGLGEGTRIQVLAPVVRGRKGEYRKLFDEIRRDGFVRVRVDGEVMDVAQVPDLDKNKKHTIEVVVDRIVVRPDVATRLADSLETALRRGEGIVVVDVVGGEPLTFSEKFACPKCGFSFEEISPRMFSFNSPYGACRTCSGLGVRMEVDPELVLDRRKSIADGGIRPWEDNGSRWLQALLDATCREYGIDPRKPIGKLSDQQVDVLLYGTRGKPVTFQYRTLAGQVKTYSHPFPGVIPSLEERHREAQSDWARSEIEVYMSSRPCPDCGGARLRPESLAVTVGGLNIMQVTAMSVRQALSWFGELEGQLSEKERLIAVQVLKEIRARLQFMADVGLDYLTLDRPAGTLAGGEAQRIRLATQIGSQLVGVLYILDEPSIGLHQRDNRRLLATLKHLRDLGNTVIVVEHDEETIREADYVVDIGPGAGVHGGEVVAAGPVEAIMAEPRSITGQYLSGRRRIEVPPLRRPLTGKWLEVVGAREHNLKNIRVRFPLGVFVCVTGVSGSGKSTLVNDILYQRLAKELNGASSVRPGAHDAVLGTQHLDKVIAIDQSPIGRTPRSNPATYTGAFTGIREVFALVPEARARGYRPGRFSFNVKGGRCEACQGDGIIKIEMHFLPDVYVPCEVCKGRRYNRETLEIKYKEKSIADVLDMTVDEAVEFFRNVPGVYRKLQTLQDVGLGYIRLGQPATQLSGGEAQRVKLATELSRRDTGRTLYILDEPTTGLHMDDVRKLLNVLQRLVDAGNTVVVIEHNLDVIKSADWIIDLGPEGGDEGGRVIAEGTPEQVAQTPGSWTGVYLRSVLWGGDGVATAPHAAAAPALPSATARPAAASSPRAAMAAEPAAGRAGGRARGASL</sequence>
<gene>
    <name evidence="17 20" type="primary">uvrA</name>
    <name evidence="20" type="ORF">U7230_03065</name>
</gene>
<evidence type="ECO:0000256" key="9">
    <source>
        <dbReference type="ARBA" id="ARBA00022833"/>
    </source>
</evidence>
<dbReference type="Gene3D" id="1.10.8.280">
    <property type="entry name" value="ABC transporter ATPase domain-like"/>
    <property type="match status" value="1"/>
</dbReference>
<comment type="function">
    <text evidence="17">The UvrABC repair system catalyzes the recognition and processing of DNA lesions. UvrA is an ATPase and a DNA-binding protein. A damage recognition complex composed of 2 UvrA and 2 UvrB subunits scans DNA for abnormalities. When the presence of a lesion has been verified by UvrB, the UvrA molecules dissociate.</text>
</comment>
<keyword evidence="6 17" id="KW-0227">DNA damage</keyword>
<dbReference type="Gene3D" id="3.30.1490.20">
    <property type="entry name" value="ATP-grasp fold, A domain"/>
    <property type="match status" value="1"/>
</dbReference>
<keyword evidence="11 17" id="KW-0267">Excision nuclease</keyword>
<keyword evidence="7 17" id="KW-0228">DNA excision</keyword>
<organism evidence="20 21">
    <name type="scientific">Carboxydichorda subterranea</name>
    <dbReference type="NCBI Taxonomy" id="3109565"/>
    <lineage>
        <taxon>Bacteria</taxon>
        <taxon>Bacillati</taxon>
        <taxon>Bacillota</taxon>
        <taxon>Limnochordia</taxon>
        <taxon>Limnochordales</taxon>
        <taxon>Geochordaceae</taxon>
        <taxon>Carboxydichorda</taxon>
    </lineage>
</organism>
<reference evidence="20 21" key="1">
    <citation type="journal article" date="2024" name="Front. Microbiol.">
        <title>Novel thermophilic genera Geochorda gen. nov. and Carboxydochorda gen. nov. from the deep terrestrial subsurface reveal the ecophysiological diversity in the class Limnochordia.</title>
        <authorList>
            <person name="Karnachuk O.V."/>
            <person name="Lukina A.P."/>
            <person name="Avakyan M.R."/>
            <person name="Kadnikov V.V."/>
            <person name="Begmatov S."/>
            <person name="Beletsky A.V."/>
            <person name="Vlasova K.G."/>
            <person name="Novikov A.A."/>
            <person name="Shcherbakova V.A."/>
            <person name="Mardanov A.V."/>
            <person name="Ravin N.V."/>
        </authorList>
    </citation>
    <scope>NUCLEOTIDE SEQUENCE [LARGE SCALE GENOMIC DNA]</scope>
    <source>
        <strain evidence="20 21">L945</strain>
    </source>
</reference>
<dbReference type="GO" id="GO:0016787">
    <property type="term" value="F:hydrolase activity"/>
    <property type="evidence" value="ECO:0007669"/>
    <property type="project" value="UniProtKB-KW"/>
</dbReference>
<comment type="similarity">
    <text evidence="14 17">Belongs to the ABC transporter superfamily. UvrA family.</text>
</comment>
<evidence type="ECO:0000313" key="21">
    <source>
        <dbReference type="Proteomes" id="UP001332192"/>
    </source>
</evidence>
<dbReference type="InterPro" id="IPR003439">
    <property type="entry name" value="ABC_transporter-like_ATP-bd"/>
</dbReference>
<evidence type="ECO:0000256" key="18">
    <source>
        <dbReference type="SAM" id="MobiDB-lite"/>
    </source>
</evidence>
<dbReference type="Pfam" id="PF17755">
    <property type="entry name" value="UvrA_DNA-bind"/>
    <property type="match status" value="1"/>
</dbReference>
<protein>
    <recommendedName>
        <fullName evidence="15 17">UvrABC system protein A</fullName>
        <shortName evidence="17">UvrA protein</shortName>
    </recommendedName>
    <alternativeName>
        <fullName evidence="16 17">Excinuclease ABC subunit A</fullName>
    </alternativeName>
</protein>
<keyword evidence="20" id="KW-0378">Hydrolase</keyword>
<dbReference type="InterPro" id="IPR003593">
    <property type="entry name" value="AAA+_ATPase"/>
</dbReference>
<evidence type="ECO:0000256" key="14">
    <source>
        <dbReference type="ARBA" id="ARBA00038000"/>
    </source>
</evidence>
<dbReference type="PANTHER" id="PTHR43152:SF3">
    <property type="entry name" value="UVRABC SYSTEM PROTEIN A"/>
    <property type="match status" value="1"/>
</dbReference>
<dbReference type="NCBIfam" id="TIGR00630">
    <property type="entry name" value="uvra"/>
    <property type="match status" value="1"/>
</dbReference>
<comment type="subunit">
    <text evidence="17">Forms a heterotetramer with UvrB during the search for lesions.</text>
</comment>
<dbReference type="InterPro" id="IPR017871">
    <property type="entry name" value="ABC_transporter-like_CS"/>
</dbReference>
<dbReference type="PROSITE" id="PS50893">
    <property type="entry name" value="ABC_TRANSPORTER_2"/>
    <property type="match status" value="1"/>
</dbReference>
<dbReference type="Gene3D" id="1.20.1580.10">
    <property type="entry name" value="ABC transporter ATPase like domain"/>
    <property type="match status" value="2"/>
</dbReference>
<evidence type="ECO:0000256" key="17">
    <source>
        <dbReference type="HAMAP-Rule" id="MF_00205"/>
    </source>
</evidence>
<keyword evidence="5 17" id="KW-0547">Nucleotide-binding</keyword>
<evidence type="ECO:0000256" key="5">
    <source>
        <dbReference type="ARBA" id="ARBA00022741"/>
    </source>
</evidence>
<evidence type="ECO:0000256" key="16">
    <source>
        <dbReference type="ARBA" id="ARBA00042156"/>
    </source>
</evidence>
<dbReference type="Proteomes" id="UP001332192">
    <property type="component" value="Chromosome"/>
</dbReference>
<dbReference type="PROSITE" id="PS00211">
    <property type="entry name" value="ABC_TRANSPORTER_1"/>
    <property type="match status" value="2"/>
</dbReference>
<keyword evidence="21" id="KW-1185">Reference proteome</keyword>
<dbReference type="InterPro" id="IPR027417">
    <property type="entry name" value="P-loop_NTPase"/>
</dbReference>
<keyword evidence="2 17" id="KW-0963">Cytoplasm</keyword>
<comment type="subcellular location">
    <subcellularLocation>
        <location evidence="1 17">Cytoplasm</location>
    </subcellularLocation>
</comment>
<name>A0ABZ1BZI2_9FIRM</name>
<dbReference type="EMBL" id="CP141615">
    <property type="protein sequence ID" value="WRP18003.1"/>
    <property type="molecule type" value="Genomic_DNA"/>
</dbReference>
<accession>A0ABZ1BZI2</accession>
<feature type="region of interest" description="Disordered" evidence="18">
    <location>
        <begin position="955"/>
        <end position="993"/>
    </location>
</feature>
<feature type="binding site" evidence="17">
    <location>
        <begin position="33"/>
        <end position="40"/>
    </location>
    <ligand>
        <name>ATP</name>
        <dbReference type="ChEBI" id="CHEBI:30616"/>
    </ligand>
</feature>
<dbReference type="Pfam" id="PF17760">
    <property type="entry name" value="UvrA_inter"/>
    <property type="match status" value="1"/>
</dbReference>
<keyword evidence="3 17" id="KW-0479">Metal-binding</keyword>
<dbReference type="CDD" id="cd03271">
    <property type="entry name" value="ABC_UvrA_II"/>
    <property type="match status" value="1"/>
</dbReference>
<keyword evidence="10 17" id="KW-0067">ATP-binding</keyword>
<feature type="binding site" evidence="17">
    <location>
        <begin position="640"/>
        <end position="647"/>
    </location>
    <ligand>
        <name>ATP</name>
        <dbReference type="ChEBI" id="CHEBI:30616"/>
    </ligand>
</feature>
<evidence type="ECO:0000259" key="19">
    <source>
        <dbReference type="PROSITE" id="PS50893"/>
    </source>
</evidence>
<proteinExistence type="inferred from homology"/>
<evidence type="ECO:0000256" key="13">
    <source>
        <dbReference type="ARBA" id="ARBA00023204"/>
    </source>
</evidence>
<evidence type="ECO:0000256" key="3">
    <source>
        <dbReference type="ARBA" id="ARBA00022723"/>
    </source>
</evidence>
<evidence type="ECO:0000256" key="11">
    <source>
        <dbReference type="ARBA" id="ARBA00022881"/>
    </source>
</evidence>
<evidence type="ECO:0000256" key="4">
    <source>
        <dbReference type="ARBA" id="ARBA00022737"/>
    </source>
</evidence>
<feature type="compositionally biased region" description="Low complexity" evidence="18">
    <location>
        <begin position="955"/>
        <end position="982"/>
    </location>
</feature>
<keyword evidence="9 17" id="KW-0862">Zinc</keyword>
<dbReference type="InterPro" id="IPR004602">
    <property type="entry name" value="UvrA"/>
</dbReference>
<keyword evidence="4 17" id="KW-0677">Repeat</keyword>
<feature type="compositionally biased region" description="Gly residues" evidence="18">
    <location>
        <begin position="983"/>
        <end position="993"/>
    </location>
</feature>
<keyword evidence="12 17" id="KW-0238">DNA-binding</keyword>
<dbReference type="InterPro" id="IPR013815">
    <property type="entry name" value="ATP_grasp_subdomain_1"/>
</dbReference>
<dbReference type="RefSeq" id="WP_324717274.1">
    <property type="nucleotide sequence ID" value="NZ_CP141615.1"/>
</dbReference>
<evidence type="ECO:0000256" key="8">
    <source>
        <dbReference type="ARBA" id="ARBA00022771"/>
    </source>
</evidence>
<keyword evidence="8 17" id="KW-0863">Zinc-finger</keyword>
<dbReference type="NCBIfam" id="NF001503">
    <property type="entry name" value="PRK00349.1"/>
    <property type="match status" value="1"/>
</dbReference>
<evidence type="ECO:0000256" key="6">
    <source>
        <dbReference type="ARBA" id="ARBA00022763"/>
    </source>
</evidence>
<evidence type="ECO:0000256" key="10">
    <source>
        <dbReference type="ARBA" id="ARBA00022840"/>
    </source>
</evidence>
<dbReference type="InterPro" id="IPR041102">
    <property type="entry name" value="UvrA_inter"/>
</dbReference>
<dbReference type="HAMAP" id="MF_00205">
    <property type="entry name" value="UvrA"/>
    <property type="match status" value="1"/>
</dbReference>
<keyword evidence="17" id="KW-0742">SOS response</keyword>
<dbReference type="CDD" id="cd03270">
    <property type="entry name" value="ABC_UvrA_I"/>
    <property type="match status" value="1"/>
</dbReference>
<evidence type="ECO:0000313" key="20">
    <source>
        <dbReference type="EMBL" id="WRP18003.1"/>
    </source>
</evidence>
<evidence type="ECO:0000256" key="12">
    <source>
        <dbReference type="ARBA" id="ARBA00023125"/>
    </source>
</evidence>
<dbReference type="Gene3D" id="3.40.50.300">
    <property type="entry name" value="P-loop containing nucleotide triphosphate hydrolases"/>
    <property type="match status" value="2"/>
</dbReference>
<dbReference type="SMART" id="SM00382">
    <property type="entry name" value="AAA"/>
    <property type="match status" value="2"/>
</dbReference>
<evidence type="ECO:0000256" key="15">
    <source>
        <dbReference type="ARBA" id="ARBA00039316"/>
    </source>
</evidence>
<evidence type="ECO:0000256" key="2">
    <source>
        <dbReference type="ARBA" id="ARBA00022490"/>
    </source>
</evidence>
<dbReference type="PANTHER" id="PTHR43152">
    <property type="entry name" value="UVRABC SYSTEM PROTEIN A"/>
    <property type="match status" value="1"/>
</dbReference>
<feature type="zinc finger region" description="C4-type" evidence="17">
    <location>
        <begin position="740"/>
        <end position="766"/>
    </location>
</feature>
<keyword evidence="13 17" id="KW-0234">DNA repair</keyword>